<feature type="transmembrane region" description="Helical" evidence="2">
    <location>
        <begin position="380"/>
        <end position="401"/>
    </location>
</feature>
<evidence type="ECO:0000313" key="4">
    <source>
        <dbReference type="Proteomes" id="UP000183206"/>
    </source>
</evidence>
<feature type="compositionally biased region" description="Gly residues" evidence="1">
    <location>
        <begin position="162"/>
        <end position="192"/>
    </location>
</feature>
<dbReference type="AlphaFoldDB" id="A0A1J4V6F3"/>
<evidence type="ECO:0008006" key="5">
    <source>
        <dbReference type="Google" id="ProtNLM"/>
    </source>
</evidence>
<dbReference type="GO" id="GO:0003993">
    <property type="term" value="F:acid phosphatase activity"/>
    <property type="evidence" value="ECO:0007669"/>
    <property type="project" value="InterPro"/>
</dbReference>
<feature type="compositionally biased region" description="Polar residues" evidence="1">
    <location>
        <begin position="364"/>
        <end position="376"/>
    </location>
</feature>
<evidence type="ECO:0000256" key="2">
    <source>
        <dbReference type="SAM" id="Phobius"/>
    </source>
</evidence>
<feature type="transmembrane region" description="Helical" evidence="2">
    <location>
        <begin position="408"/>
        <end position="428"/>
    </location>
</feature>
<feature type="region of interest" description="Disordered" evidence="1">
    <location>
        <begin position="161"/>
        <end position="205"/>
    </location>
</feature>
<evidence type="ECO:0000256" key="1">
    <source>
        <dbReference type="SAM" id="MobiDB-lite"/>
    </source>
</evidence>
<dbReference type="GO" id="GO:0046872">
    <property type="term" value="F:metal ion binding"/>
    <property type="evidence" value="ECO:0007669"/>
    <property type="project" value="InterPro"/>
</dbReference>
<dbReference type="Gene3D" id="2.60.40.380">
    <property type="entry name" value="Purple acid phosphatase-like, N-terminal"/>
    <property type="match status" value="1"/>
</dbReference>
<sequence length="446" mass="46591">MKKTPFKLFISSSLLVIGMLTLGVSLVHAQSIDVSFGNEPFFNDLNLAPGESIARYIDVANLGTTTRQVIVRGTSTDACSDVCIGDKLSFEIHEATSTPFNDTVATFLNAGEIVLGTIAPGDVAHYDLTATLDLSTGNSYQGRSISFDLVIGFSTVDLSGDNGSGDTGDDSGSGGSGDGNSGGDSGEDGMGGSQENVILSQGGGGGGNGPIVISENLLITNEHISDINIANGTAVIVWNTNRPATSQVVFGNASEGPYSINITQQNFGYAHSTIENPNRTTTHIVIVAGLKSGEKYSYRVVSRENTSIPTLSQEHQFIFSENGLEIVSGSGSDGSGMGGSFESAIVPPGNDNRTPGLGNEGAYDTTTPIESDTNGNGEKFTVMGMTASGILGGLAAALFALEQLPGWALWFIILIAIIIISYITRQYWQPYLVGDDLNSSKDIPKK</sequence>
<protein>
    <recommendedName>
        <fullName evidence="5">Purple acid phosphatase N-terminal domain-containing protein</fullName>
    </recommendedName>
</protein>
<feature type="region of interest" description="Disordered" evidence="1">
    <location>
        <begin position="338"/>
        <end position="377"/>
    </location>
</feature>
<proteinExistence type="predicted"/>
<dbReference type="SUPFAM" id="SSF49363">
    <property type="entry name" value="Purple acid phosphatase, N-terminal domain"/>
    <property type="match status" value="1"/>
</dbReference>
<reference evidence="3 4" key="1">
    <citation type="journal article" date="2016" name="Environ. Microbiol.">
        <title>Genomic resolution of a cold subsurface aquifer community provides metabolic insights for novel microbes adapted to high CO concentrations.</title>
        <authorList>
            <person name="Probst A.J."/>
            <person name="Castelle C.J."/>
            <person name="Singh A."/>
            <person name="Brown C.T."/>
            <person name="Anantharaman K."/>
            <person name="Sharon I."/>
            <person name="Hug L.A."/>
            <person name="Burstein D."/>
            <person name="Emerson J.B."/>
            <person name="Thomas B.C."/>
            <person name="Banfield J.F."/>
        </authorList>
    </citation>
    <scope>NUCLEOTIDE SEQUENCE [LARGE SCALE GENOMIC DNA]</scope>
    <source>
        <strain evidence="3">CG1_02_47_685</strain>
    </source>
</reference>
<dbReference type="STRING" id="1805282.AUJ44_01600"/>
<dbReference type="InterPro" id="IPR008963">
    <property type="entry name" value="Purple_acid_Pase-like_N"/>
</dbReference>
<comment type="caution">
    <text evidence="3">The sequence shown here is derived from an EMBL/GenBank/DDBJ whole genome shotgun (WGS) entry which is preliminary data.</text>
</comment>
<gene>
    <name evidence="3" type="ORF">AUJ44_01600</name>
</gene>
<keyword evidence="2" id="KW-0472">Membrane</keyword>
<evidence type="ECO:0000313" key="3">
    <source>
        <dbReference type="EMBL" id="OIO32746.1"/>
    </source>
</evidence>
<dbReference type="Proteomes" id="UP000183206">
    <property type="component" value="Unassembled WGS sequence"/>
</dbReference>
<name>A0A1J4V6F3_9BACT</name>
<keyword evidence="2" id="KW-0812">Transmembrane</keyword>
<keyword evidence="2" id="KW-1133">Transmembrane helix</keyword>
<accession>A0A1J4V6F3</accession>
<organism evidence="3 4">
    <name type="scientific">Candidatus Nomurabacteria bacterium CG1_02_47_685</name>
    <dbReference type="NCBI Taxonomy" id="1805282"/>
    <lineage>
        <taxon>Bacteria</taxon>
        <taxon>Candidatus Nomuraibacteriota</taxon>
    </lineage>
</organism>
<dbReference type="EMBL" id="MNVO01000027">
    <property type="protein sequence ID" value="OIO32746.1"/>
    <property type="molecule type" value="Genomic_DNA"/>
</dbReference>